<keyword evidence="4 5" id="KW-0472">Membrane</keyword>
<dbReference type="Pfam" id="PF12698">
    <property type="entry name" value="ABC2_membrane_3"/>
    <property type="match status" value="1"/>
</dbReference>
<comment type="subcellular location">
    <subcellularLocation>
        <location evidence="1">Membrane</location>
        <topology evidence="1">Multi-pass membrane protein</topology>
    </subcellularLocation>
</comment>
<evidence type="ECO:0000256" key="2">
    <source>
        <dbReference type="ARBA" id="ARBA00022692"/>
    </source>
</evidence>
<keyword evidence="3 5" id="KW-1133">Transmembrane helix</keyword>
<feature type="transmembrane region" description="Helical" evidence="5">
    <location>
        <begin position="182"/>
        <end position="204"/>
    </location>
</feature>
<dbReference type="GO" id="GO:0016020">
    <property type="term" value="C:membrane"/>
    <property type="evidence" value="ECO:0007669"/>
    <property type="project" value="UniProtKB-SubCell"/>
</dbReference>
<feature type="domain" description="ABC-2 type transporter transmembrane" evidence="6">
    <location>
        <begin position="18"/>
        <end position="365"/>
    </location>
</feature>
<feature type="transmembrane region" description="Helical" evidence="5">
    <location>
        <begin position="292"/>
        <end position="311"/>
    </location>
</feature>
<dbReference type="GO" id="GO:0140359">
    <property type="term" value="F:ABC-type transporter activity"/>
    <property type="evidence" value="ECO:0007669"/>
    <property type="project" value="InterPro"/>
</dbReference>
<dbReference type="Proteomes" id="UP000553776">
    <property type="component" value="Unassembled WGS sequence"/>
</dbReference>
<gene>
    <name evidence="7" type="ORF">H7B90_13910</name>
</gene>
<evidence type="ECO:0000256" key="4">
    <source>
        <dbReference type="ARBA" id="ARBA00023136"/>
    </source>
</evidence>
<feature type="transmembrane region" description="Helical" evidence="5">
    <location>
        <begin position="345"/>
        <end position="366"/>
    </location>
</feature>
<protein>
    <submittedName>
        <fullName evidence="7">ABC transporter permease</fullName>
    </submittedName>
</protein>
<keyword evidence="8" id="KW-1185">Reference proteome</keyword>
<evidence type="ECO:0000256" key="1">
    <source>
        <dbReference type="ARBA" id="ARBA00004141"/>
    </source>
</evidence>
<evidence type="ECO:0000313" key="7">
    <source>
        <dbReference type="EMBL" id="MBB6692500.1"/>
    </source>
</evidence>
<proteinExistence type="predicted"/>
<dbReference type="PANTHER" id="PTHR43027">
    <property type="entry name" value="DOXORUBICIN RESISTANCE ABC TRANSPORTER PERMEASE PROTEIN DRRC-RELATED"/>
    <property type="match status" value="1"/>
</dbReference>
<evidence type="ECO:0000259" key="6">
    <source>
        <dbReference type="Pfam" id="PF12698"/>
    </source>
</evidence>
<comment type="caution">
    <text evidence="7">The sequence shown here is derived from an EMBL/GenBank/DDBJ whole genome shotgun (WGS) entry which is preliminary data.</text>
</comment>
<reference evidence="7 8" key="1">
    <citation type="submission" date="2020-08" db="EMBL/GenBank/DDBJ databases">
        <title>Cohnella phylogeny.</title>
        <authorList>
            <person name="Dunlap C."/>
        </authorList>
    </citation>
    <scope>NUCLEOTIDE SEQUENCE [LARGE SCALE GENOMIC DNA]</scope>
    <source>
        <strain evidence="7 8">DSM 25239</strain>
    </source>
</reference>
<feature type="transmembrane region" description="Helical" evidence="5">
    <location>
        <begin position="21"/>
        <end position="43"/>
    </location>
</feature>
<dbReference type="InterPro" id="IPR013525">
    <property type="entry name" value="ABC2_TM"/>
</dbReference>
<dbReference type="InterPro" id="IPR052902">
    <property type="entry name" value="ABC-2_transporter"/>
</dbReference>
<dbReference type="AlphaFoldDB" id="A0A841U350"/>
<keyword evidence="2 5" id="KW-0812">Transmembrane</keyword>
<organism evidence="7 8">
    <name type="scientific">Cohnella xylanilytica</name>
    <dbReference type="NCBI Taxonomy" id="557555"/>
    <lineage>
        <taxon>Bacteria</taxon>
        <taxon>Bacillati</taxon>
        <taxon>Bacillota</taxon>
        <taxon>Bacilli</taxon>
        <taxon>Bacillales</taxon>
        <taxon>Paenibacillaceae</taxon>
        <taxon>Cohnella</taxon>
    </lineage>
</organism>
<sequence length="374" mass="40400">MNVLHIALHEIKLSLRDKRTFIFMMAFPVVLMLILGTALTNAFTSGATVEGLNLLVRNTASDARLTAAWSGFEQAIAKEGVVAKPIEEGMDGREAVQEDLYTAYAEIGDDGIRFYGSSKHTIESNILQGMLTTFADRYNLAAAAIKAAPSDAEAILGSAGAAGGIVRETTLDPDRKPNSVDYYAVVMTTMIGLYACMSASYLIRGERKRNTMTRLSASPVSKGEIFMGKVIGSSFINSMCVIVVFLFSKLAFQADWGDHYGIVLLILVTEVLLAVSLGLGVSYLFKENSAGAVMNVFVQIASFIGGAYFPLEVMGTSMRVVSELSPLRWANRGLMNVIYFDDWGAAWGAVGLNLAFAAAFLAVSVISMRRREAL</sequence>
<dbReference type="EMBL" id="JACJVR010000054">
    <property type="protein sequence ID" value="MBB6692500.1"/>
    <property type="molecule type" value="Genomic_DNA"/>
</dbReference>
<feature type="transmembrane region" description="Helical" evidence="5">
    <location>
        <begin position="260"/>
        <end position="285"/>
    </location>
</feature>
<evidence type="ECO:0000256" key="3">
    <source>
        <dbReference type="ARBA" id="ARBA00022989"/>
    </source>
</evidence>
<accession>A0A841U350</accession>
<dbReference type="PANTHER" id="PTHR43027:SF1">
    <property type="entry name" value="DOXORUBICIN RESISTANCE ABC TRANSPORTER PERMEASE PROTEIN DRRC-RELATED"/>
    <property type="match status" value="1"/>
</dbReference>
<dbReference type="RefSeq" id="WP_185136492.1">
    <property type="nucleotide sequence ID" value="NZ_BORM01000001.1"/>
</dbReference>
<evidence type="ECO:0000256" key="5">
    <source>
        <dbReference type="SAM" id="Phobius"/>
    </source>
</evidence>
<feature type="transmembrane region" description="Helical" evidence="5">
    <location>
        <begin position="225"/>
        <end position="248"/>
    </location>
</feature>
<name>A0A841U350_9BACL</name>
<evidence type="ECO:0000313" key="8">
    <source>
        <dbReference type="Proteomes" id="UP000553776"/>
    </source>
</evidence>